<sequence>MLKGALRNSKPDLEEEIGKFRQETEHFVGEISSTKFSSGNPKKISSTEYGNFVNELPISLTN</sequence>
<accession>A0A915IYJ4</accession>
<dbReference type="Proteomes" id="UP000887565">
    <property type="component" value="Unplaced"/>
</dbReference>
<name>A0A915IYJ4_ROMCU</name>
<dbReference type="WBParaSite" id="nRc.2.0.1.t18496-RA">
    <property type="protein sequence ID" value="nRc.2.0.1.t18496-RA"/>
    <property type="gene ID" value="nRc.2.0.1.g18496"/>
</dbReference>
<reference evidence="2" key="1">
    <citation type="submission" date="2022-11" db="UniProtKB">
        <authorList>
            <consortium name="WormBaseParasite"/>
        </authorList>
    </citation>
    <scope>IDENTIFICATION</scope>
</reference>
<evidence type="ECO:0000313" key="1">
    <source>
        <dbReference type="Proteomes" id="UP000887565"/>
    </source>
</evidence>
<protein>
    <submittedName>
        <fullName evidence="2">Uncharacterized protein</fullName>
    </submittedName>
</protein>
<dbReference type="AlphaFoldDB" id="A0A915IYJ4"/>
<keyword evidence="1" id="KW-1185">Reference proteome</keyword>
<evidence type="ECO:0000313" key="2">
    <source>
        <dbReference type="WBParaSite" id="nRc.2.0.1.t18496-RA"/>
    </source>
</evidence>
<organism evidence="1 2">
    <name type="scientific">Romanomermis culicivorax</name>
    <name type="common">Nematode worm</name>
    <dbReference type="NCBI Taxonomy" id="13658"/>
    <lineage>
        <taxon>Eukaryota</taxon>
        <taxon>Metazoa</taxon>
        <taxon>Ecdysozoa</taxon>
        <taxon>Nematoda</taxon>
        <taxon>Enoplea</taxon>
        <taxon>Dorylaimia</taxon>
        <taxon>Mermithida</taxon>
        <taxon>Mermithoidea</taxon>
        <taxon>Mermithidae</taxon>
        <taxon>Romanomermis</taxon>
    </lineage>
</organism>
<proteinExistence type="predicted"/>